<name>A0A078L3F3_9GAMM</name>
<dbReference type="AlphaFoldDB" id="A0A078L3F3"/>
<dbReference type="SUPFAM" id="SSF48452">
    <property type="entry name" value="TPR-like"/>
    <property type="match status" value="1"/>
</dbReference>
<organism evidence="2 3">
    <name type="scientific">Legionella massiliensis</name>
    <dbReference type="NCBI Taxonomy" id="1034943"/>
    <lineage>
        <taxon>Bacteria</taxon>
        <taxon>Pseudomonadati</taxon>
        <taxon>Pseudomonadota</taxon>
        <taxon>Gammaproteobacteria</taxon>
        <taxon>Legionellales</taxon>
        <taxon>Legionellaceae</taxon>
        <taxon>Legionella</taxon>
    </lineage>
</organism>
<dbReference type="Proteomes" id="UP000044071">
    <property type="component" value="Unassembled WGS sequence"/>
</dbReference>
<evidence type="ECO:0000256" key="1">
    <source>
        <dbReference type="PROSITE-ProRule" id="PRU00339"/>
    </source>
</evidence>
<dbReference type="Gene3D" id="1.25.40.10">
    <property type="entry name" value="Tetratricopeptide repeat domain"/>
    <property type="match status" value="1"/>
</dbReference>
<proteinExistence type="predicted"/>
<keyword evidence="1" id="KW-0802">TPR repeat</keyword>
<accession>A0A078L3F3</accession>
<dbReference type="eggNOG" id="COG0457">
    <property type="taxonomic scope" value="Bacteria"/>
</dbReference>
<feature type="repeat" description="TPR" evidence="1">
    <location>
        <begin position="460"/>
        <end position="493"/>
    </location>
</feature>
<dbReference type="EMBL" id="CCSB01000003">
    <property type="protein sequence ID" value="CDZ78468.1"/>
    <property type="molecule type" value="Genomic_DNA"/>
</dbReference>
<gene>
    <name evidence="2" type="ORF">BN59_02778</name>
</gene>
<dbReference type="Gene3D" id="3.50.50.60">
    <property type="entry name" value="FAD/NAD(P)-binding domain"/>
    <property type="match status" value="1"/>
</dbReference>
<dbReference type="RefSeq" id="WP_044011610.1">
    <property type="nucleotide sequence ID" value="NZ_CCVW01000003.1"/>
</dbReference>
<dbReference type="STRING" id="1034943.BN59_02778"/>
<evidence type="ECO:0000313" key="3">
    <source>
        <dbReference type="Proteomes" id="UP000044071"/>
    </source>
</evidence>
<dbReference type="InterPro" id="IPR019734">
    <property type="entry name" value="TPR_rpt"/>
</dbReference>
<dbReference type="OrthoDB" id="5636482at2"/>
<protein>
    <submittedName>
        <fullName evidence="2">Uncharacterized protein</fullName>
    </submittedName>
</protein>
<evidence type="ECO:0000313" key="2">
    <source>
        <dbReference type="EMBL" id="CDZ78468.1"/>
    </source>
</evidence>
<reference evidence="2 3" key="1">
    <citation type="submission" date="2014-06" db="EMBL/GenBank/DDBJ databases">
        <authorList>
            <person name="Urmite Genomes Urmite Genomes"/>
        </authorList>
    </citation>
    <scope>NUCLEOTIDE SEQUENCE [LARGE SCALE GENOMIC DNA]</scope>
</reference>
<dbReference type="SUPFAM" id="SSF51905">
    <property type="entry name" value="FAD/NAD(P)-binding domain"/>
    <property type="match status" value="1"/>
</dbReference>
<dbReference type="InterPro" id="IPR011990">
    <property type="entry name" value="TPR-like_helical_dom_sf"/>
</dbReference>
<dbReference type="InterPro" id="IPR036188">
    <property type="entry name" value="FAD/NAD-bd_sf"/>
</dbReference>
<dbReference type="PROSITE" id="PS50005">
    <property type="entry name" value="TPR"/>
    <property type="match status" value="1"/>
</dbReference>
<sequence>MNKVVICGAGPIGLYLAIRLKQMGVKDIVVYDLRAGEYVRPGHLNRTVFITAEQGLKIPLWDHSKTGHIKDLEKTLYAEACKLGIKIEKKRFVGYMNKPGKKGVIVEDSDKNQTEVESYITFDCTGSRREAVHALNIRQPGAFTLTPIIQEKDLLIKRHFLAYVKMQPQHYRSLRDSNFEFYSAEQYVEYMEKFRAMGWKEFTHPYFYEKDFTNNKVCMYIEQPDSLAPELYGQWLQTVLEFHSIDPSIRYELCVPKGDKKKPRFNAFTVDPKVLSPLSFAGSRQLPTVVAQGDAQIDFNHRLAHGVEDGLERVETFLKDLDIIDGVIYFDGSTFASSVEPELTAHQEKLVRHYKRQKTKAEDILSSAKAHYTKAFHAAADADTQLNLHDTLLIIEARISHKAAIDALALCGSSLFKKLGANDLALLDKVQADIANAEEHLTELYAGLRAELPEMRAKLAQYYKVVGNDFFQKKSYEEAAATYIKSLKLIPENAITLDRLTLVSNLMLCYKNLGELRDGIELLSIALTDTLDSDKEIALKKEKIIFNFVQCLASALKKEANLSGDLLLVMNQVQQRLSSKSKIALKASLEIIAEHGYLDLEDPPFLFTNSKTPHFFNEQVMNGSSKMRVTDLNLGQAALSQ</sequence>
<keyword evidence="3" id="KW-1185">Reference proteome</keyword>